<feature type="region of interest" description="Disordered" evidence="7">
    <location>
        <begin position="30"/>
        <end position="66"/>
    </location>
</feature>
<dbReference type="Pfam" id="PF04640">
    <property type="entry name" value="PLATZ"/>
    <property type="match status" value="1"/>
</dbReference>
<evidence type="ECO:0000256" key="6">
    <source>
        <dbReference type="PROSITE-ProRule" id="PRU00024"/>
    </source>
</evidence>
<proteinExistence type="inferred from homology"/>
<dbReference type="Proteomes" id="UP000583929">
    <property type="component" value="Unassembled WGS sequence"/>
</dbReference>
<feature type="transmembrane region" description="Helical" evidence="8">
    <location>
        <begin position="284"/>
        <end position="304"/>
    </location>
</feature>
<keyword evidence="5 8" id="KW-0472">Membrane</keyword>
<comment type="subcellular location">
    <subcellularLocation>
        <location evidence="1">Membrane</location>
        <topology evidence="1">Multi-pass membrane protein</topology>
    </subcellularLocation>
</comment>
<keyword evidence="6" id="KW-0863">Zinc-finger</keyword>
<name>A0A7J6HQR0_CANSA</name>
<evidence type="ECO:0000256" key="3">
    <source>
        <dbReference type="ARBA" id="ARBA00022692"/>
    </source>
</evidence>
<dbReference type="EMBL" id="JAATIQ010000034">
    <property type="protein sequence ID" value="KAF4397211.1"/>
    <property type="molecule type" value="Genomic_DNA"/>
</dbReference>
<dbReference type="InterPro" id="IPR000315">
    <property type="entry name" value="Znf_B-box"/>
</dbReference>
<organism evidence="10 11">
    <name type="scientific">Cannabis sativa</name>
    <name type="common">Hemp</name>
    <name type="synonym">Marijuana</name>
    <dbReference type="NCBI Taxonomy" id="3483"/>
    <lineage>
        <taxon>Eukaryota</taxon>
        <taxon>Viridiplantae</taxon>
        <taxon>Streptophyta</taxon>
        <taxon>Embryophyta</taxon>
        <taxon>Tracheophyta</taxon>
        <taxon>Spermatophyta</taxon>
        <taxon>Magnoliopsida</taxon>
        <taxon>eudicotyledons</taxon>
        <taxon>Gunneridae</taxon>
        <taxon>Pentapetalae</taxon>
        <taxon>rosids</taxon>
        <taxon>fabids</taxon>
        <taxon>Rosales</taxon>
        <taxon>Cannabaceae</taxon>
        <taxon>Cannabis</taxon>
    </lineage>
</organism>
<evidence type="ECO:0000313" key="10">
    <source>
        <dbReference type="EMBL" id="KAF4397211.1"/>
    </source>
</evidence>
<feature type="transmembrane region" description="Helical" evidence="8">
    <location>
        <begin position="519"/>
        <end position="540"/>
    </location>
</feature>
<evidence type="ECO:0000256" key="8">
    <source>
        <dbReference type="SAM" id="Phobius"/>
    </source>
</evidence>
<keyword evidence="4 8" id="KW-1133">Transmembrane helix</keyword>
<evidence type="ECO:0000256" key="4">
    <source>
        <dbReference type="ARBA" id="ARBA00022989"/>
    </source>
</evidence>
<dbReference type="GO" id="GO:0008270">
    <property type="term" value="F:zinc ion binding"/>
    <property type="evidence" value="ECO:0007669"/>
    <property type="project" value="UniProtKB-KW"/>
</dbReference>
<dbReference type="InterPro" id="IPR006734">
    <property type="entry name" value="PLATZ"/>
</dbReference>
<dbReference type="AlphaFoldDB" id="A0A7J6HQR0"/>
<keyword evidence="6" id="KW-0862">Zinc</keyword>
<evidence type="ECO:0000256" key="7">
    <source>
        <dbReference type="SAM" id="MobiDB-lite"/>
    </source>
</evidence>
<gene>
    <name evidence="10" type="ORF">G4B88_009057</name>
</gene>
<feature type="domain" description="B box-type" evidence="9">
    <location>
        <begin position="707"/>
        <end position="745"/>
    </location>
</feature>
<evidence type="ECO:0000259" key="9">
    <source>
        <dbReference type="PROSITE" id="PS50119"/>
    </source>
</evidence>
<dbReference type="Pfam" id="PF05346">
    <property type="entry name" value="DUF747"/>
    <property type="match status" value="2"/>
</dbReference>
<dbReference type="PROSITE" id="PS50119">
    <property type="entry name" value="ZF_BBOX"/>
    <property type="match status" value="1"/>
</dbReference>
<keyword evidence="3 8" id="KW-0812">Transmembrane</keyword>
<feature type="transmembrane region" description="Helical" evidence="8">
    <location>
        <begin position="552"/>
        <end position="577"/>
    </location>
</feature>
<reference evidence="10 11" key="1">
    <citation type="journal article" date="2020" name="bioRxiv">
        <title>Sequence and annotation of 42 cannabis genomes reveals extensive copy number variation in cannabinoid synthesis and pathogen resistance genes.</title>
        <authorList>
            <person name="Mckernan K.J."/>
            <person name="Helbert Y."/>
            <person name="Kane L.T."/>
            <person name="Ebling H."/>
            <person name="Zhang L."/>
            <person name="Liu B."/>
            <person name="Eaton Z."/>
            <person name="Mclaughlin S."/>
            <person name="Kingan S."/>
            <person name="Baybayan P."/>
            <person name="Concepcion G."/>
            <person name="Jordan M."/>
            <person name="Riva A."/>
            <person name="Barbazuk W."/>
            <person name="Harkins T."/>
        </authorList>
    </citation>
    <scope>NUCLEOTIDE SEQUENCE [LARGE SCALE GENOMIC DNA]</scope>
    <source>
        <strain evidence="11">cv. Jamaican Lion 4</strain>
        <tissue evidence="10">Leaf</tissue>
    </source>
</reference>
<protein>
    <recommendedName>
        <fullName evidence="9">B box-type domain-containing protein</fullName>
    </recommendedName>
</protein>
<comment type="similarity">
    <text evidence="2">Belongs to the TAPT1 family.</text>
</comment>
<sequence>MAMALRSAGRNLSYEILSQSSSIEDDETLFHRSNSDPFHNHSVPNPNRKRRKKRKKKTATNTNTITTSTTTIEIQSSIPEEPINGNDREAEADSSVLDNFGIAEQKFQVSGNGDSYCSSNGFESNYEGFSVTPAKFVRSGSGGSVCTVTEQQPGFQNVRGELRQRTVNGSGGGAGDGGLEDSASRVYSEGKVETDVEVNSAGKQRTEPNGVVLTKLETAESLDWKKLMAEDPNYMFSSEKSPFKYFLDDMLSGNSLRRTTTFGNEKERERVYDTIFRLPWRCELLINVGFFVCFDSFLSLLTIMPTRILTTMWRFIKTRQFKRPSAAELSDFGCFVIMVCGVILLERTDISLIYHMIRGQGTIKLYVVYNVLEIFDKLCQSFNGDVLQTLFNSADGLAISPPDNITFWIWRYISSNYFINLYSRSQQRFTGSADSVERFHISAFVLFVLAQNILEAEGPWFESFLSNALLVYVCEMAIDIIKHSFIAKFNDIKPIAYSEFLEDLCKQILHMDLEDSKNILTFIPLAPACVVIRVLTPVYAACLPCHPFPWKLFWIVLLFSVNFVMLTSLKVLIGMGLQKHATWYKERKFKLDESRLNSLAAESPLCLEPVETSHTKQSLQCSRRAQSDAVVYNSGCLKAKLSVLLPFNFVTKKGFLIGWRAMLACIQRCQCPFTISAIIGCNLVIKKKKKKTDWLNTLLRLKFFDTCVHHEEYRKNEKNLFCIDCNIGFCRHCVTSHCLHRRLQICKYVYHNVVRLQDIQKHLDCSKIQTYKINGEKAVHLNPRPQSKDAKPSTKSLCAGSCEACNRYIQDPPNRFCSISCKITIVPLKPKESSNFITYEDLSCKEKSINSETMLSEIESSLSLAESSEEIQPCWVNSSLKPRKLLHKRKGIPFRAPLY</sequence>
<comment type="caution">
    <text evidence="10">The sequence shown here is derived from an EMBL/GenBank/DDBJ whole genome shotgun (WGS) entry which is preliminary data.</text>
</comment>
<keyword evidence="11" id="KW-1185">Reference proteome</keyword>
<accession>A0A7J6HQR0</accession>
<feature type="compositionally biased region" description="Basic residues" evidence="7">
    <location>
        <begin position="47"/>
        <end position="58"/>
    </location>
</feature>
<dbReference type="InterPro" id="IPR008010">
    <property type="entry name" value="Tatp1"/>
</dbReference>
<evidence type="ECO:0000256" key="5">
    <source>
        <dbReference type="ARBA" id="ARBA00023136"/>
    </source>
</evidence>
<keyword evidence="6" id="KW-0479">Metal-binding</keyword>
<evidence type="ECO:0000256" key="2">
    <source>
        <dbReference type="ARBA" id="ARBA00008803"/>
    </source>
</evidence>
<dbReference type="PANTHER" id="PTHR13317:SF4">
    <property type="entry name" value="TRANSMEMBRANE ANTERIOR POSTERIOR TRANSFORMATION PROTEIN 1 HOMOLOG"/>
    <property type="match status" value="1"/>
</dbReference>
<evidence type="ECO:0000313" key="11">
    <source>
        <dbReference type="Proteomes" id="UP000583929"/>
    </source>
</evidence>
<dbReference type="PANTHER" id="PTHR13317">
    <property type="entry name" value="TRANSMEMBRANE ANTERIOR POSTERIOR TRANSFORMATION PROTEIN 1 HOMOLOG"/>
    <property type="match status" value="1"/>
</dbReference>
<evidence type="ECO:0000256" key="1">
    <source>
        <dbReference type="ARBA" id="ARBA00004141"/>
    </source>
</evidence>
<feature type="transmembrane region" description="Helical" evidence="8">
    <location>
        <begin position="325"/>
        <end position="345"/>
    </location>
</feature>
<dbReference type="GO" id="GO:0005789">
    <property type="term" value="C:endoplasmic reticulum membrane"/>
    <property type="evidence" value="ECO:0007669"/>
    <property type="project" value="TreeGrafter"/>
</dbReference>